<feature type="compositionally biased region" description="Polar residues" evidence="2">
    <location>
        <begin position="52"/>
        <end position="72"/>
    </location>
</feature>
<organism evidence="3 4">
    <name type="scientific">Aaosphaeria arxii CBS 175.79</name>
    <dbReference type="NCBI Taxonomy" id="1450172"/>
    <lineage>
        <taxon>Eukaryota</taxon>
        <taxon>Fungi</taxon>
        <taxon>Dikarya</taxon>
        <taxon>Ascomycota</taxon>
        <taxon>Pezizomycotina</taxon>
        <taxon>Dothideomycetes</taxon>
        <taxon>Pleosporomycetidae</taxon>
        <taxon>Pleosporales</taxon>
        <taxon>Pleosporales incertae sedis</taxon>
        <taxon>Aaosphaeria</taxon>
    </lineage>
</organism>
<protein>
    <submittedName>
        <fullName evidence="3">Uncharacterized protein</fullName>
    </submittedName>
</protein>
<feature type="region of interest" description="Disordered" evidence="2">
    <location>
        <begin position="51"/>
        <end position="85"/>
    </location>
</feature>
<proteinExistence type="predicted"/>
<evidence type="ECO:0000313" key="3">
    <source>
        <dbReference type="EMBL" id="KAF2015628.1"/>
    </source>
</evidence>
<dbReference type="RefSeq" id="XP_033383967.1">
    <property type="nucleotide sequence ID" value="XM_033527847.1"/>
</dbReference>
<evidence type="ECO:0000313" key="4">
    <source>
        <dbReference type="Proteomes" id="UP000799778"/>
    </source>
</evidence>
<evidence type="ECO:0000256" key="2">
    <source>
        <dbReference type="SAM" id="MobiDB-lite"/>
    </source>
</evidence>
<sequence length="478" mass="54759">MFDPFRKLRHAVVHKLPLRRAGPKVHRSHTPTTQAIRTAIEKRANVAIAPENNAQSSFQQKSLNSSRQSSVDNFHLGSKAPEEHRHPLWGRSVELSDAQEELQDSREELLGARFSLRSQRTKLTQLRQETGGAEGGLLMFVRQNIQGADLTSSDKLDSLVGEYSLLRDRLGIAEVNYEQAEQKYNTLEWNYTQKEERFLRLLREQDQAIGDLASHSRGEIEELTRFSHGSLEPTKTHHEFQDQQTGSTSVFRTGIRESDLDRLDPAAILSTQVDSIENVHESSWLKALAKINSWLLQGILCSTLQEARIRELLLYKKLNDPDWRNLVVQHWDQDDLNNLRPYQLELEESEETIRDQQKDTTFSNTPQIVFNSNLSSANQVHTNPDYAFTSRKEQPNTDAHSRIPFIYNGHISFSSEQSSQTGYKNSYQCVNQAMPEPESPEENEPRTTYTENICRTDTPLTSLNPRSDYPQVHGVYSC</sequence>
<feature type="coiled-coil region" evidence="1">
    <location>
        <begin position="163"/>
        <end position="197"/>
    </location>
</feature>
<name>A0A6A5XQS6_9PLEO</name>
<evidence type="ECO:0000256" key="1">
    <source>
        <dbReference type="SAM" id="Coils"/>
    </source>
</evidence>
<dbReference type="OrthoDB" id="3801250at2759"/>
<dbReference type="AlphaFoldDB" id="A0A6A5XQS6"/>
<keyword evidence="4" id="KW-1185">Reference proteome</keyword>
<dbReference type="EMBL" id="ML978069">
    <property type="protein sequence ID" value="KAF2015628.1"/>
    <property type="molecule type" value="Genomic_DNA"/>
</dbReference>
<dbReference type="GeneID" id="54285244"/>
<dbReference type="Proteomes" id="UP000799778">
    <property type="component" value="Unassembled WGS sequence"/>
</dbReference>
<gene>
    <name evidence="3" type="ORF">BU24DRAFT_421927</name>
</gene>
<keyword evidence="1" id="KW-0175">Coiled coil</keyword>
<accession>A0A6A5XQS6</accession>
<reference evidence="3" key="1">
    <citation type="journal article" date="2020" name="Stud. Mycol.">
        <title>101 Dothideomycetes genomes: a test case for predicting lifestyles and emergence of pathogens.</title>
        <authorList>
            <person name="Haridas S."/>
            <person name="Albert R."/>
            <person name="Binder M."/>
            <person name="Bloem J."/>
            <person name="Labutti K."/>
            <person name="Salamov A."/>
            <person name="Andreopoulos B."/>
            <person name="Baker S."/>
            <person name="Barry K."/>
            <person name="Bills G."/>
            <person name="Bluhm B."/>
            <person name="Cannon C."/>
            <person name="Castanera R."/>
            <person name="Culley D."/>
            <person name="Daum C."/>
            <person name="Ezra D."/>
            <person name="Gonzalez J."/>
            <person name="Henrissat B."/>
            <person name="Kuo A."/>
            <person name="Liang C."/>
            <person name="Lipzen A."/>
            <person name="Lutzoni F."/>
            <person name="Magnuson J."/>
            <person name="Mondo S."/>
            <person name="Nolan M."/>
            <person name="Ohm R."/>
            <person name="Pangilinan J."/>
            <person name="Park H.-J."/>
            <person name="Ramirez L."/>
            <person name="Alfaro M."/>
            <person name="Sun H."/>
            <person name="Tritt A."/>
            <person name="Yoshinaga Y."/>
            <person name="Zwiers L.-H."/>
            <person name="Turgeon B."/>
            <person name="Goodwin S."/>
            <person name="Spatafora J."/>
            <person name="Crous P."/>
            <person name="Grigoriev I."/>
        </authorList>
    </citation>
    <scope>NUCLEOTIDE SEQUENCE</scope>
    <source>
        <strain evidence="3">CBS 175.79</strain>
    </source>
</reference>